<evidence type="ECO:0000313" key="1">
    <source>
        <dbReference type="EMBL" id="MQO11171.1"/>
    </source>
</evidence>
<dbReference type="RefSeq" id="WP_153098220.1">
    <property type="nucleotide sequence ID" value="NZ_VZBP01000208.1"/>
</dbReference>
<gene>
    <name evidence="1" type="ORF">F7D57_16045</name>
</gene>
<dbReference type="EMBL" id="VZBP01000208">
    <property type="protein sequence ID" value="MQO11171.1"/>
    <property type="molecule type" value="Genomic_DNA"/>
</dbReference>
<organism evidence="1 2">
    <name type="scientific">Segatella copri</name>
    <dbReference type="NCBI Taxonomy" id="165179"/>
    <lineage>
        <taxon>Bacteria</taxon>
        <taxon>Pseudomonadati</taxon>
        <taxon>Bacteroidota</taxon>
        <taxon>Bacteroidia</taxon>
        <taxon>Bacteroidales</taxon>
        <taxon>Prevotellaceae</taxon>
        <taxon>Segatella</taxon>
    </lineage>
</organism>
<reference evidence="2" key="1">
    <citation type="submission" date="2019-09" db="EMBL/GenBank/DDBJ databases">
        <title>Distinct polysaccharide growth profiles of human intestinal Prevotella copri isolates.</title>
        <authorList>
            <person name="Fehlner-Peach H."/>
            <person name="Magnabosco C."/>
            <person name="Raghavan V."/>
            <person name="Scher J.U."/>
            <person name="Tett A."/>
            <person name="Cox L.M."/>
            <person name="Gottsegen C."/>
            <person name="Watters A."/>
            <person name="Wiltshire- Gordon J.D."/>
            <person name="Segata N."/>
            <person name="Bonneau R."/>
            <person name="Littman D.R."/>
        </authorList>
    </citation>
    <scope>NUCLEOTIDE SEQUENCE [LARGE SCALE GENOMIC DNA]</scope>
    <source>
        <strain evidence="2">iA624</strain>
    </source>
</reference>
<accession>A0AA90VH79</accession>
<dbReference type="Proteomes" id="UP000405805">
    <property type="component" value="Unassembled WGS sequence"/>
</dbReference>
<proteinExistence type="predicted"/>
<evidence type="ECO:0008006" key="3">
    <source>
        <dbReference type="Google" id="ProtNLM"/>
    </source>
</evidence>
<name>A0AA90VH79_9BACT</name>
<sequence length="325" mass="37963">MVVYVANPLYDAVFKYLMEDDRIAKTILAALLKKKVIDVKIRRNEYANLTRRESISMFRIDFAATVLDGDNKPHLMLIELQKTWLPTETLRFRRYLALQYNNEENMLKEEHEKYAIPMVAIYLLGHCIGKIEEPVIYVNHHAYTYDGKKVEEGIPDPFVESLQHDSIIVQIPLLHGRVNNRLEKVLCLFDQTNVADNKKVIKVDDKQFEGDNDMEYIVRRLQSAAADPDMRYQMNAEDEFFKELEARDSLIMEKDGQLKEKDGQLKEKDGQLKEKDGQLKEKDGQLKEKDEMLRKMIKGMLENCMSLDDIAKMLNKTVDEVKQIL</sequence>
<dbReference type="AlphaFoldDB" id="A0AA90VH79"/>
<comment type="caution">
    <text evidence="1">The sequence shown here is derived from an EMBL/GenBank/DDBJ whole genome shotgun (WGS) entry which is preliminary data.</text>
</comment>
<protein>
    <recommendedName>
        <fullName evidence="3">PD-(D/E)XK nuclease family transposase</fullName>
    </recommendedName>
</protein>
<evidence type="ECO:0000313" key="2">
    <source>
        <dbReference type="Proteomes" id="UP000405805"/>
    </source>
</evidence>